<protein>
    <recommendedName>
        <fullName evidence="5">Trigger factor C-terminal domain-containing protein</fullName>
    </recommendedName>
</protein>
<accession>A0A1D3TCS5</accession>
<dbReference type="RefSeq" id="XP_028863716.1">
    <property type="nucleotide sequence ID" value="XM_029007314.1"/>
</dbReference>
<evidence type="ECO:0000313" key="7">
    <source>
        <dbReference type="Proteomes" id="UP000219813"/>
    </source>
</evidence>
<keyword evidence="2" id="KW-0413">Isomerase</keyword>
<dbReference type="Gene3D" id="1.10.3120.10">
    <property type="entry name" value="Trigger factor, C-terminal domain"/>
    <property type="match status" value="1"/>
</dbReference>
<feature type="compositionally biased region" description="Basic and acidic residues" evidence="3">
    <location>
        <begin position="720"/>
        <end position="729"/>
    </location>
</feature>
<evidence type="ECO:0000256" key="4">
    <source>
        <dbReference type="SAM" id="Phobius"/>
    </source>
</evidence>
<dbReference type="Proteomes" id="UP000219813">
    <property type="component" value="Chromosome 13"/>
</dbReference>
<feature type="compositionally biased region" description="Basic and acidic residues" evidence="3">
    <location>
        <begin position="172"/>
        <end position="183"/>
    </location>
</feature>
<feature type="compositionally biased region" description="Basic and acidic residues" evidence="3">
    <location>
        <begin position="673"/>
        <end position="683"/>
    </location>
</feature>
<name>A0A1D3TCS5_PLAMA</name>
<feature type="compositionally biased region" description="Low complexity" evidence="3">
    <location>
        <begin position="1085"/>
        <end position="1094"/>
    </location>
</feature>
<dbReference type="Pfam" id="PF05698">
    <property type="entry name" value="Trigger_C"/>
    <property type="match status" value="1"/>
</dbReference>
<dbReference type="InterPro" id="IPR008880">
    <property type="entry name" value="Trigger_fac_C"/>
</dbReference>
<dbReference type="OrthoDB" id="371188at2759"/>
<feature type="compositionally biased region" description="Basic and acidic residues" evidence="3">
    <location>
        <begin position="737"/>
        <end position="755"/>
    </location>
</feature>
<dbReference type="GO" id="GO:0015031">
    <property type="term" value="P:protein transport"/>
    <property type="evidence" value="ECO:0007669"/>
    <property type="project" value="InterPro"/>
</dbReference>
<proteinExistence type="predicted"/>
<dbReference type="GO" id="GO:0006457">
    <property type="term" value="P:protein folding"/>
    <property type="evidence" value="ECO:0007669"/>
    <property type="project" value="InterPro"/>
</dbReference>
<gene>
    <name evidence="6" type="primary">PmUG01_13033100</name>
    <name evidence="6" type="ORF">PMUG01_13033100</name>
</gene>
<feature type="region of interest" description="Disordered" evidence="3">
    <location>
        <begin position="1039"/>
        <end position="1098"/>
    </location>
</feature>
<feature type="region of interest" description="Disordered" evidence="3">
    <location>
        <begin position="156"/>
        <end position="183"/>
    </location>
</feature>
<dbReference type="GO" id="GO:0003755">
    <property type="term" value="F:peptidyl-prolyl cis-trans isomerase activity"/>
    <property type="evidence" value="ECO:0007669"/>
    <property type="project" value="UniProtKB-KW"/>
</dbReference>
<keyword evidence="4" id="KW-0812">Transmembrane</keyword>
<sequence>MGIGRKLIYCQFFLFICFILHYIKAIYNYSALPKNNEISSSKLIANLKGHHWTVKKKSNKVKRKCSRYTNISFPLNVGWKCKKKKKNMKWLYKNTSCIGEREILLLPRNHLLRQNFFFFFFFFFFTYIKNKDKKRNTYYYPLPYKKEKKKIEVKIKHTSRRGESSNDGNSEAPKEKEVDQVDQLDKEKEKKQITLIENVKKKLLKIEYIDENNESSDIVLKIHIKGKLREDYYDMCVKKYKEKKLKENKYEYSYLKDIPVNSLINYVDQNDYFKIFLKYVNEDIIKVYKGIKKLHLIGAPRLLNKIDHMNISKFNDIVLNFSIDKFPTIKFLKSYLNLDLTVKIPPYEKGNAFKEFLKIVQNENEVAINSDHSHKVEWNNDVYINILRGWVYSFNDIYYDEYCKVNTDRRNTHRKMVQGATQNKCPIDDKKYAVEKKYRINEELNIIENNKINDLIDIDKDEENFINNSNNYEENTLTNVHNANEENLFNETNDKDNESRRYYYDEYLKNADFSNYFKQGYLLPNDIIQMNNATILIKENYNPLGFNESLIGMNKNQKKNITVYLPISLFKDYFQKNNLTLDKNKDQQVINLKEINKESISKFREIIYTEIKKLKNNRTLQKLENILKTNENKFFDSNTLEQSLKKGNENGEQDGREERVESERNSKQTSRSRASEESVEAKETKEIKEAEYYIANKEEDIEYILNDNSVLFDEEESDEKGEPNGRSEPNESGESSDPSRLDKPNDPSEPYKRDEKLHFLENFDKYVEELLNEDINSLDDKLYYNRSGETTKILQNICDPSEYETEKNTDDSLNDYILGKSDLIKCVLEVEILDIKIRKKGNEDINDYVLKKYNKTIDELYEDIEGRAMKDIQGKCVDQRRMEAYKKLMEITTLNIPITLFRAQGKRLYDNYLRKQKMKKSVNDKDNHQILDFEEFIKKSQKEIYDQIKFSFIVKSIFQNSKLKVNYEHIIRDVIRTLIKTPTNNVQSLIKKIYTVHQAQCVLDFVSLNSNISFDINHNSSLNFSVSLKKGSSYTKEEFLNDDQQSASDPRKSREQLSSYRDGTNINEKNSNTVNTPNDNDDKISSGSSDGDNSNCDKIDCDTPRTQKIFNFTNESNFVIEKKKENNENVELEYYTFKKGANYTKFFQERSKKS</sequence>
<dbReference type="SUPFAM" id="SSF109998">
    <property type="entry name" value="Triger factor/SurA peptide-binding domain-like"/>
    <property type="match status" value="1"/>
</dbReference>
<evidence type="ECO:0000313" key="6">
    <source>
        <dbReference type="EMBL" id="SCP02684.1"/>
    </source>
</evidence>
<reference evidence="6 7" key="1">
    <citation type="submission" date="2016-06" db="EMBL/GenBank/DDBJ databases">
        <authorList>
            <consortium name="Pathogen Informatics"/>
        </authorList>
    </citation>
    <scope>NUCLEOTIDE SEQUENCE [LARGE SCALE GENOMIC DNA]</scope>
</reference>
<dbReference type="InterPro" id="IPR037041">
    <property type="entry name" value="Trigger_fac_C_sf"/>
</dbReference>
<feature type="transmembrane region" description="Helical" evidence="4">
    <location>
        <begin position="7"/>
        <end position="27"/>
    </location>
</feature>
<evidence type="ECO:0000256" key="3">
    <source>
        <dbReference type="SAM" id="MobiDB-lite"/>
    </source>
</evidence>
<keyword evidence="7" id="KW-1185">Reference proteome</keyword>
<feature type="domain" description="Trigger factor C-terminal" evidence="5">
    <location>
        <begin position="856"/>
        <end position="992"/>
    </location>
</feature>
<keyword evidence="4" id="KW-0472">Membrane</keyword>
<keyword evidence="4" id="KW-1133">Transmembrane helix</keyword>
<dbReference type="AlphaFoldDB" id="A0A1D3TCS5"/>
<evidence type="ECO:0000256" key="1">
    <source>
        <dbReference type="ARBA" id="ARBA00023110"/>
    </source>
</evidence>
<evidence type="ECO:0000259" key="5">
    <source>
        <dbReference type="Pfam" id="PF05698"/>
    </source>
</evidence>
<dbReference type="VEuPathDB" id="PlasmoDB:PmUG01_13033100"/>
<feature type="compositionally biased region" description="Basic and acidic residues" evidence="3">
    <location>
        <begin position="643"/>
        <end position="666"/>
    </location>
</feature>
<evidence type="ECO:0000256" key="2">
    <source>
        <dbReference type="ARBA" id="ARBA00023235"/>
    </source>
</evidence>
<organism evidence="6 7">
    <name type="scientific">Plasmodium malariae</name>
    <dbReference type="NCBI Taxonomy" id="5858"/>
    <lineage>
        <taxon>Eukaryota</taxon>
        <taxon>Sar</taxon>
        <taxon>Alveolata</taxon>
        <taxon>Apicomplexa</taxon>
        <taxon>Aconoidasida</taxon>
        <taxon>Haemosporida</taxon>
        <taxon>Plasmodiidae</taxon>
        <taxon>Plasmodium</taxon>
        <taxon>Plasmodium (Plasmodium)</taxon>
    </lineage>
</organism>
<dbReference type="GeneID" id="39871042"/>
<keyword evidence="1" id="KW-0697">Rotamase</keyword>
<feature type="compositionally biased region" description="Polar residues" evidence="3">
    <location>
        <begin position="1056"/>
        <end position="1077"/>
    </location>
</feature>
<dbReference type="KEGG" id="pmal:PMUG01_13033100"/>
<dbReference type="EMBL" id="LT594634">
    <property type="protein sequence ID" value="SCP02684.1"/>
    <property type="molecule type" value="Genomic_DNA"/>
</dbReference>
<dbReference type="InterPro" id="IPR027304">
    <property type="entry name" value="Trigger_fact/SurA_dom_sf"/>
</dbReference>
<dbReference type="OMA" id="VDQRRME"/>
<feature type="region of interest" description="Disordered" evidence="3">
    <location>
        <begin position="643"/>
        <end position="683"/>
    </location>
</feature>
<feature type="region of interest" description="Disordered" evidence="3">
    <location>
        <begin position="714"/>
        <end position="755"/>
    </location>
</feature>